<dbReference type="EMBL" id="VBAL01000110">
    <property type="protein sequence ID" value="TMJ01015.1"/>
    <property type="molecule type" value="Genomic_DNA"/>
</dbReference>
<evidence type="ECO:0000256" key="1">
    <source>
        <dbReference type="ARBA" id="ARBA00004613"/>
    </source>
</evidence>
<evidence type="ECO:0000313" key="6">
    <source>
        <dbReference type="Proteomes" id="UP000319353"/>
    </source>
</evidence>
<dbReference type="GO" id="GO:0005576">
    <property type="term" value="C:extracellular region"/>
    <property type="evidence" value="ECO:0007669"/>
    <property type="project" value="UniProtKB-SubCell"/>
</dbReference>
<reference evidence="5 6" key="1">
    <citation type="journal article" date="2019" name="Nat. Microbiol.">
        <title>Mediterranean grassland soil C-N compound turnover is dependent on rainfall and depth, and is mediated by genomically divergent microorganisms.</title>
        <authorList>
            <person name="Diamond S."/>
            <person name="Andeer P.F."/>
            <person name="Li Z."/>
            <person name="Crits-Christoph A."/>
            <person name="Burstein D."/>
            <person name="Anantharaman K."/>
            <person name="Lane K.R."/>
            <person name="Thomas B.C."/>
            <person name="Pan C."/>
            <person name="Northen T.R."/>
            <person name="Banfield J.F."/>
        </authorList>
    </citation>
    <scope>NUCLEOTIDE SEQUENCE [LARGE SCALE GENOMIC DNA]</scope>
    <source>
        <strain evidence="5">NP_4</strain>
    </source>
</reference>
<dbReference type="InterPro" id="IPR033764">
    <property type="entry name" value="Sdr_B"/>
</dbReference>
<dbReference type="InterPro" id="IPR013783">
    <property type="entry name" value="Ig-like_fold"/>
</dbReference>
<keyword evidence="3" id="KW-0732">Signal</keyword>
<name>A0A537KZ49_9BACT</name>
<evidence type="ECO:0000256" key="2">
    <source>
        <dbReference type="ARBA" id="ARBA00022525"/>
    </source>
</evidence>
<protein>
    <recommendedName>
        <fullName evidence="4">SD-repeat containing protein B domain-containing protein</fullName>
    </recommendedName>
</protein>
<dbReference type="SUPFAM" id="SSF117074">
    <property type="entry name" value="Hypothetical protein PA1324"/>
    <property type="match status" value="1"/>
</dbReference>
<comment type="subcellular location">
    <subcellularLocation>
        <location evidence="1">Secreted</location>
    </subcellularLocation>
</comment>
<comment type="caution">
    <text evidence="5">The sequence shown here is derived from an EMBL/GenBank/DDBJ whole genome shotgun (WGS) entry which is preliminary data.</text>
</comment>
<dbReference type="Proteomes" id="UP000319353">
    <property type="component" value="Unassembled WGS sequence"/>
</dbReference>
<dbReference type="Pfam" id="PF17210">
    <property type="entry name" value="SdrD_B"/>
    <property type="match status" value="1"/>
</dbReference>
<dbReference type="AlphaFoldDB" id="A0A537KZ49"/>
<sequence length="194" mass="20263">MGSRASGEWRDSSSSIAMGTVVARPLDDRSAAISRDDGGIALDGVHEGRFRVAVDEATVPAGLVVAQPRQTILVATGETSRIEFALVPAAGVRGVVFIDENGNGARDPGEQVLEGVAVTLLPSGDTRHTDSAGIFEFLQLLPGEYRVGVDQRVLPPDLTAKDGGGVTLVLQPGALAVVDIPLQSTKPIEKRTFP</sequence>
<keyword evidence="2" id="KW-0964">Secreted</keyword>
<evidence type="ECO:0000313" key="5">
    <source>
        <dbReference type="EMBL" id="TMJ01015.1"/>
    </source>
</evidence>
<feature type="domain" description="SD-repeat containing protein B" evidence="4">
    <location>
        <begin position="95"/>
        <end position="151"/>
    </location>
</feature>
<organism evidence="5 6">
    <name type="scientific">Candidatus Segetimicrobium genomatis</name>
    <dbReference type="NCBI Taxonomy" id="2569760"/>
    <lineage>
        <taxon>Bacteria</taxon>
        <taxon>Bacillati</taxon>
        <taxon>Candidatus Sysuimicrobiota</taxon>
        <taxon>Candidatus Sysuimicrobiia</taxon>
        <taxon>Candidatus Sysuimicrobiales</taxon>
        <taxon>Candidatus Segetimicrobiaceae</taxon>
        <taxon>Candidatus Segetimicrobium</taxon>
    </lineage>
</organism>
<dbReference type="Gene3D" id="2.60.40.10">
    <property type="entry name" value="Immunoglobulins"/>
    <property type="match status" value="1"/>
</dbReference>
<evidence type="ECO:0000256" key="3">
    <source>
        <dbReference type="ARBA" id="ARBA00022729"/>
    </source>
</evidence>
<accession>A0A537KZ49</accession>
<proteinExistence type="predicted"/>
<evidence type="ECO:0000259" key="4">
    <source>
        <dbReference type="Pfam" id="PF17210"/>
    </source>
</evidence>
<gene>
    <name evidence="5" type="ORF">E6H01_08390</name>
</gene>